<dbReference type="SUPFAM" id="SSF57196">
    <property type="entry name" value="EGF/Laminin"/>
    <property type="match status" value="3"/>
</dbReference>
<feature type="disulfide bond" evidence="17">
    <location>
        <begin position="794"/>
        <end position="809"/>
    </location>
</feature>
<evidence type="ECO:0000256" key="5">
    <source>
        <dbReference type="ARBA" id="ARBA00022525"/>
    </source>
</evidence>
<dbReference type="STRING" id="75743.A0A401P5I5"/>
<dbReference type="GO" id="GO:0016324">
    <property type="term" value="C:apical plasma membrane"/>
    <property type="evidence" value="ECO:0007669"/>
    <property type="project" value="TreeGrafter"/>
</dbReference>
<name>A0A401P5I5_SCYTO</name>
<feature type="disulfide bond" evidence="17">
    <location>
        <begin position="2227"/>
        <end position="2242"/>
    </location>
</feature>
<feature type="disulfide bond" evidence="17">
    <location>
        <begin position="1419"/>
        <end position="1434"/>
    </location>
</feature>
<keyword evidence="13 16" id="KW-1015">Disulfide bond</keyword>
<evidence type="ECO:0000256" key="18">
    <source>
        <dbReference type="PROSITE-ProRule" id="PRU00461"/>
    </source>
</evidence>
<feature type="repeat" description="LDL-receptor class B" evidence="18">
    <location>
        <begin position="1896"/>
        <end position="1940"/>
    </location>
</feature>
<keyword evidence="7" id="KW-0254">Endocytosis</keyword>
<dbReference type="SMART" id="SM00192">
    <property type="entry name" value="LDLa"/>
    <property type="match status" value="24"/>
</dbReference>
<dbReference type="Proteomes" id="UP000288216">
    <property type="component" value="Unassembled WGS sequence"/>
</dbReference>
<feature type="disulfide bond" evidence="17">
    <location>
        <begin position="2247"/>
        <end position="2259"/>
    </location>
</feature>
<evidence type="ECO:0000256" key="8">
    <source>
        <dbReference type="ARBA" id="ARBA00022692"/>
    </source>
</evidence>
<feature type="disulfide bond" evidence="17">
    <location>
        <begin position="2295"/>
        <end position="2313"/>
    </location>
</feature>
<feature type="disulfide bond" evidence="16">
    <location>
        <begin position="1004"/>
        <end position="1014"/>
    </location>
</feature>
<dbReference type="Pfam" id="PF00058">
    <property type="entry name" value="Ldl_recept_b"/>
    <property type="match status" value="16"/>
</dbReference>
<dbReference type="FunFam" id="2.120.10.30:FF:000241">
    <property type="entry name" value="Low-density lipoprotein receptor-related protein 6"/>
    <property type="match status" value="4"/>
</dbReference>
<feature type="domain" description="EGF-like" evidence="20">
    <location>
        <begin position="2325"/>
        <end position="2363"/>
    </location>
</feature>
<feature type="disulfide bond" evidence="17">
    <location>
        <begin position="1568"/>
        <end position="1586"/>
    </location>
</feature>
<feature type="disulfide bond" evidence="17">
    <location>
        <begin position="341"/>
        <end position="359"/>
    </location>
</feature>
<dbReference type="PRINTS" id="PR00261">
    <property type="entry name" value="LDLRECEPTOR"/>
</dbReference>
<feature type="disulfide bond" evidence="17">
    <location>
        <begin position="904"/>
        <end position="919"/>
    </location>
</feature>
<feature type="disulfide bond" evidence="17">
    <location>
        <begin position="2040"/>
        <end position="2052"/>
    </location>
</feature>
<dbReference type="InterPro" id="IPR036055">
    <property type="entry name" value="LDL_receptor-like_sf"/>
</dbReference>
<feature type="repeat" description="LDL-receptor class B" evidence="18">
    <location>
        <begin position="546"/>
        <end position="589"/>
    </location>
</feature>
<feature type="disulfide bond" evidence="17">
    <location>
        <begin position="1446"/>
        <end position="1464"/>
    </location>
</feature>
<evidence type="ECO:0000256" key="4">
    <source>
        <dbReference type="ARBA" id="ARBA00022475"/>
    </source>
</evidence>
<keyword evidence="5" id="KW-0964">Secreted</keyword>
<keyword evidence="9" id="KW-0732">Signal</keyword>
<feature type="disulfide bond" evidence="17">
    <location>
        <begin position="1561"/>
        <end position="1573"/>
    </location>
</feature>
<feature type="disulfide bond" evidence="17">
    <location>
        <begin position="1364"/>
        <end position="1382"/>
    </location>
</feature>
<evidence type="ECO:0000256" key="9">
    <source>
        <dbReference type="ARBA" id="ARBA00022729"/>
    </source>
</evidence>
<feature type="disulfide bond" evidence="17">
    <location>
        <begin position="2141"/>
        <end position="2156"/>
    </location>
</feature>
<feature type="disulfide bond" evidence="17">
    <location>
        <begin position="1609"/>
        <end position="1627"/>
    </location>
</feature>
<comment type="similarity">
    <text evidence="3">Belongs to the LDLR family.</text>
</comment>
<feature type="disulfide bond" evidence="17">
    <location>
        <begin position="2266"/>
        <end position="2281"/>
    </location>
</feature>
<dbReference type="GO" id="GO:0005509">
    <property type="term" value="F:calcium ion binding"/>
    <property type="evidence" value="ECO:0007669"/>
    <property type="project" value="InterPro"/>
</dbReference>
<comment type="caution">
    <text evidence="16">Lacks conserved residue(s) required for the propagation of feature annotation.</text>
</comment>
<protein>
    <recommendedName>
        <fullName evidence="20">EGF-like domain-containing protein</fullName>
    </recommendedName>
</protein>
<feature type="domain" description="EGF-like" evidence="20">
    <location>
        <begin position="1678"/>
        <end position="1713"/>
    </location>
</feature>
<dbReference type="InterPro" id="IPR009030">
    <property type="entry name" value="Growth_fac_rcpt_cys_sf"/>
</dbReference>
<feature type="disulfide bond" evidence="17">
    <location>
        <begin position="885"/>
        <end position="897"/>
    </location>
</feature>
<dbReference type="SMART" id="SM00179">
    <property type="entry name" value="EGF_CA"/>
    <property type="match status" value="7"/>
</dbReference>
<reference evidence="21 22" key="1">
    <citation type="journal article" date="2018" name="Nat. Ecol. Evol.">
        <title>Shark genomes provide insights into elasmobranch evolution and the origin of vertebrates.</title>
        <authorList>
            <person name="Hara Y"/>
            <person name="Yamaguchi K"/>
            <person name="Onimaru K"/>
            <person name="Kadota M"/>
            <person name="Koyanagi M"/>
            <person name="Keeley SD"/>
            <person name="Tatsumi K"/>
            <person name="Tanaka K"/>
            <person name="Motone F"/>
            <person name="Kageyama Y"/>
            <person name="Nozu R"/>
            <person name="Adachi N"/>
            <person name="Nishimura O"/>
            <person name="Nakagawa R"/>
            <person name="Tanegashima C"/>
            <person name="Kiyatake I"/>
            <person name="Matsumoto R"/>
            <person name="Murakumo K"/>
            <person name="Nishida K"/>
            <person name="Terakita A"/>
            <person name="Kuratani S"/>
            <person name="Sato K"/>
            <person name="Hyodo S Kuraku.S."/>
        </authorList>
    </citation>
    <scope>NUCLEOTIDE SEQUENCE [LARGE SCALE GENOMIC DNA]</scope>
</reference>
<organism evidence="21 22">
    <name type="scientific">Scyliorhinus torazame</name>
    <name type="common">Cloudy catshark</name>
    <name type="synonym">Catulus torazame</name>
    <dbReference type="NCBI Taxonomy" id="75743"/>
    <lineage>
        <taxon>Eukaryota</taxon>
        <taxon>Metazoa</taxon>
        <taxon>Chordata</taxon>
        <taxon>Craniata</taxon>
        <taxon>Vertebrata</taxon>
        <taxon>Chondrichthyes</taxon>
        <taxon>Elasmobranchii</taxon>
        <taxon>Galeomorphii</taxon>
        <taxon>Galeoidea</taxon>
        <taxon>Carcharhiniformes</taxon>
        <taxon>Scyliorhinidae</taxon>
        <taxon>Scyliorhinus</taxon>
    </lineage>
</organism>
<dbReference type="PROSITE" id="PS50068">
    <property type="entry name" value="LDLRA_2"/>
    <property type="match status" value="24"/>
</dbReference>
<feature type="disulfide bond" evidence="17">
    <location>
        <begin position="25"/>
        <end position="37"/>
    </location>
</feature>
<dbReference type="GO" id="GO:0042562">
    <property type="term" value="F:hormone binding"/>
    <property type="evidence" value="ECO:0007669"/>
    <property type="project" value="TreeGrafter"/>
</dbReference>
<feature type="disulfide bond" evidence="17">
    <location>
        <begin position="1439"/>
        <end position="1451"/>
    </location>
</feature>
<feature type="repeat" description="LDL-receptor class B" evidence="18">
    <location>
        <begin position="503"/>
        <end position="545"/>
    </location>
</feature>
<dbReference type="GO" id="GO:0043235">
    <property type="term" value="C:receptor complex"/>
    <property type="evidence" value="ECO:0007669"/>
    <property type="project" value="TreeGrafter"/>
</dbReference>
<feature type="repeat" description="LDL-receptor class B" evidence="18">
    <location>
        <begin position="1130"/>
        <end position="1172"/>
    </location>
</feature>
<feature type="repeat" description="LDL-receptor class B" evidence="18">
    <location>
        <begin position="1217"/>
        <end position="1261"/>
    </location>
</feature>
<dbReference type="Gene3D" id="4.10.1220.10">
    <property type="entry name" value="EGF-type module"/>
    <property type="match status" value="1"/>
</dbReference>
<feature type="repeat" description="LDL-receptor class B" evidence="18">
    <location>
        <begin position="2536"/>
        <end position="2579"/>
    </location>
</feature>
<feature type="repeat" description="LDL-receptor class B" evidence="18">
    <location>
        <begin position="199"/>
        <end position="243"/>
    </location>
</feature>
<dbReference type="FunFam" id="4.10.400.10:FF:000034">
    <property type="entry name" value="Low-density lipoprotein receptor-related protein 2"/>
    <property type="match status" value="2"/>
</dbReference>
<evidence type="ECO:0000256" key="11">
    <source>
        <dbReference type="ARBA" id="ARBA00022989"/>
    </source>
</evidence>
<feature type="disulfide bond" evidence="17">
    <location>
        <begin position="853"/>
        <end position="871"/>
    </location>
</feature>
<dbReference type="PANTHER" id="PTHR22722">
    <property type="entry name" value="LOW-DENSITY LIPOPROTEIN RECEPTOR-RELATED PROTEIN 2-RELATED"/>
    <property type="match status" value="1"/>
</dbReference>
<gene>
    <name evidence="21" type="ORF">scyTo_0010397</name>
</gene>
<dbReference type="SUPFAM" id="SSF57424">
    <property type="entry name" value="LDL receptor-like module"/>
    <property type="match status" value="23"/>
</dbReference>
<feature type="disulfide bond" evidence="17">
    <location>
        <begin position="1541"/>
        <end position="1556"/>
    </location>
</feature>
<evidence type="ECO:0000256" key="3">
    <source>
        <dbReference type="ARBA" id="ARBA00009939"/>
    </source>
</evidence>
<feature type="repeat" description="LDL-receptor class B" evidence="18">
    <location>
        <begin position="155"/>
        <end position="198"/>
    </location>
</feature>
<dbReference type="InterPro" id="IPR051221">
    <property type="entry name" value="LDLR-related"/>
</dbReference>
<dbReference type="PROSITE" id="PS51120">
    <property type="entry name" value="LDLRB"/>
    <property type="match status" value="14"/>
</dbReference>
<evidence type="ECO:0000256" key="6">
    <source>
        <dbReference type="ARBA" id="ARBA00022536"/>
    </source>
</evidence>
<dbReference type="GO" id="GO:0005576">
    <property type="term" value="C:extracellular region"/>
    <property type="evidence" value="ECO:0007669"/>
    <property type="project" value="UniProtKB-SubCell"/>
</dbReference>
<dbReference type="SMART" id="SM00135">
    <property type="entry name" value="LY"/>
    <property type="match status" value="23"/>
</dbReference>
<evidence type="ECO:0000256" key="17">
    <source>
        <dbReference type="PROSITE-ProRule" id="PRU00124"/>
    </source>
</evidence>
<keyword evidence="12 19" id="KW-0472">Membrane</keyword>
<evidence type="ECO:0000313" key="22">
    <source>
        <dbReference type="Proteomes" id="UP000288216"/>
    </source>
</evidence>
<comment type="caution">
    <text evidence="21">The sequence shown here is derived from an EMBL/GenBank/DDBJ whole genome shotgun (WGS) entry which is preliminary data.</text>
</comment>
<dbReference type="FunFam" id="4.10.400.10:FF:000024">
    <property type="entry name" value="Low-density lipoprotein RecePtor related"/>
    <property type="match status" value="2"/>
</dbReference>
<feature type="disulfide bond" evidence="17">
    <location>
        <begin position="81"/>
        <end position="96"/>
    </location>
</feature>
<dbReference type="GO" id="GO:0006898">
    <property type="term" value="P:receptor-mediated endocytosis"/>
    <property type="evidence" value="ECO:0007669"/>
    <property type="project" value="TreeGrafter"/>
</dbReference>
<dbReference type="InterPro" id="IPR023415">
    <property type="entry name" value="LDLR_class-A_CS"/>
</dbReference>
<feature type="disulfide bond" evidence="17">
    <location>
        <begin position="2047"/>
        <end position="2065"/>
    </location>
</feature>
<evidence type="ECO:0000256" key="7">
    <source>
        <dbReference type="ARBA" id="ARBA00022583"/>
    </source>
</evidence>
<evidence type="ECO:0000256" key="10">
    <source>
        <dbReference type="ARBA" id="ARBA00022737"/>
    </source>
</evidence>
<feature type="disulfide bond" evidence="17">
    <location>
        <begin position="1522"/>
        <end position="1534"/>
    </location>
</feature>
<dbReference type="InterPro" id="IPR000152">
    <property type="entry name" value="EGF-type_Asp/Asn_hydroxyl_site"/>
</dbReference>
<feature type="disulfide bond" evidence="17">
    <location>
        <begin position="1357"/>
        <end position="1369"/>
    </location>
</feature>
<accession>A0A401P5I5</accession>
<dbReference type="FunFam" id="2.10.25.10:FF:000009">
    <property type="entry name" value="Low-density lipoprotein receptor isoform 1"/>
    <property type="match status" value="4"/>
</dbReference>
<comment type="subcellular location">
    <subcellularLocation>
        <location evidence="1">Cell membrane</location>
        <topology evidence="1">Single-pass type I membrane protein</topology>
    </subcellularLocation>
    <subcellularLocation>
        <location evidence="2">Secreted</location>
    </subcellularLocation>
</comment>
<dbReference type="EMBL" id="BFAA01004471">
    <property type="protein sequence ID" value="GCB68411.1"/>
    <property type="molecule type" value="Genomic_DNA"/>
</dbReference>
<dbReference type="SUPFAM" id="SSF63825">
    <property type="entry name" value="YWTD domain"/>
    <property type="match status" value="5"/>
</dbReference>
<feature type="disulfide bond" evidence="17">
    <location>
        <begin position="739"/>
        <end position="757"/>
    </location>
</feature>
<dbReference type="CDD" id="cd00112">
    <property type="entry name" value="LDLa"/>
    <property type="match status" value="22"/>
</dbReference>
<dbReference type="InterPro" id="IPR000742">
    <property type="entry name" value="EGF"/>
</dbReference>
<feature type="disulfide bond" evidence="17">
    <location>
        <begin position="314"/>
        <end position="329"/>
    </location>
</feature>
<dbReference type="PROSITE" id="PS01209">
    <property type="entry name" value="LDLRA_1"/>
    <property type="match status" value="12"/>
</dbReference>
<dbReference type="InterPro" id="IPR000033">
    <property type="entry name" value="LDLR_classB_rpt"/>
</dbReference>
<keyword evidence="8 19" id="KW-0812">Transmembrane</keyword>
<feature type="domain" description="EGF-like" evidence="20">
    <location>
        <begin position="2364"/>
        <end position="2399"/>
    </location>
</feature>
<feature type="disulfide bond" evidence="17">
    <location>
        <begin position="2254"/>
        <end position="2272"/>
    </location>
</feature>
<evidence type="ECO:0000256" key="16">
    <source>
        <dbReference type="PROSITE-ProRule" id="PRU00076"/>
    </source>
</evidence>
<keyword evidence="15" id="KW-0325">Glycoprotein</keyword>
<feature type="repeat" description="LDL-receptor class B" evidence="18">
    <location>
        <begin position="590"/>
        <end position="634"/>
    </location>
</feature>
<dbReference type="FunFam" id="4.10.400.10:FF:000002">
    <property type="entry name" value="Low-density lipoprotein receptor-related protein 1"/>
    <property type="match status" value="1"/>
</dbReference>
<feature type="disulfide bond" evidence="16">
    <location>
        <begin position="1682"/>
        <end position="1692"/>
    </location>
</feature>
<evidence type="ECO:0000259" key="20">
    <source>
        <dbReference type="PROSITE" id="PS50026"/>
    </source>
</evidence>
<keyword evidence="10" id="KW-0677">Repeat</keyword>
<dbReference type="SMART" id="SM00181">
    <property type="entry name" value="EGF"/>
    <property type="match status" value="16"/>
</dbReference>
<dbReference type="PROSITE" id="PS01187">
    <property type="entry name" value="EGF_CA"/>
    <property type="match status" value="4"/>
</dbReference>
<evidence type="ECO:0000256" key="12">
    <source>
        <dbReference type="ARBA" id="ARBA00023136"/>
    </source>
</evidence>
<feature type="disulfide bond" evidence="17">
    <location>
        <begin position="931"/>
        <end position="949"/>
    </location>
</feature>
<dbReference type="PROSITE" id="PS00010">
    <property type="entry name" value="ASX_HYDROXYL"/>
    <property type="match status" value="7"/>
</dbReference>
<feature type="disulfide bond" evidence="17">
    <location>
        <begin position="1485"/>
        <end position="1503"/>
    </location>
</feature>
<feature type="disulfide bond" evidence="17">
    <location>
        <begin position="1458"/>
        <end position="1473"/>
    </location>
</feature>
<feature type="disulfide bond" evidence="17">
    <location>
        <begin position="2215"/>
        <end position="2233"/>
    </location>
</feature>
<keyword evidence="6 16" id="KW-0245">EGF-like domain</keyword>
<dbReference type="FunFam" id="4.10.400.10:FF:000030">
    <property type="entry name" value="Sortilin related receptor 1"/>
    <property type="match status" value="1"/>
</dbReference>
<evidence type="ECO:0000256" key="19">
    <source>
        <dbReference type="SAM" id="Phobius"/>
    </source>
</evidence>
<keyword evidence="4" id="KW-1003">Cell membrane</keyword>
<feature type="repeat" description="LDL-receptor class B" evidence="18">
    <location>
        <begin position="2494"/>
        <end position="2535"/>
    </location>
</feature>
<feature type="repeat" description="LDL-receptor class B" evidence="18">
    <location>
        <begin position="2580"/>
        <end position="2624"/>
    </location>
</feature>
<dbReference type="InterPro" id="IPR001881">
    <property type="entry name" value="EGF-like_Ca-bd_dom"/>
</dbReference>
<evidence type="ECO:0000256" key="1">
    <source>
        <dbReference type="ARBA" id="ARBA00004251"/>
    </source>
</evidence>
<feature type="disulfide bond" evidence="17">
    <location>
        <begin position="1580"/>
        <end position="1595"/>
    </location>
</feature>
<evidence type="ECO:0000256" key="2">
    <source>
        <dbReference type="ARBA" id="ARBA00004613"/>
    </source>
</evidence>
<keyword evidence="14" id="KW-0675">Receptor</keyword>
<evidence type="ECO:0000256" key="14">
    <source>
        <dbReference type="ARBA" id="ARBA00023170"/>
    </source>
</evidence>
<dbReference type="PANTHER" id="PTHR22722:SF15">
    <property type="entry name" value="LOW-DENSITY LIPOPROTEIN RECEPTOR-RELATED"/>
    <property type="match status" value="1"/>
</dbReference>
<feature type="disulfide bond" evidence="17">
    <location>
        <begin position="1529"/>
        <end position="1547"/>
    </location>
</feature>
<dbReference type="InterPro" id="IPR018097">
    <property type="entry name" value="EGF_Ca-bd_CS"/>
</dbReference>
<feature type="repeat" description="LDL-receptor class B" evidence="18">
    <location>
        <begin position="1852"/>
        <end position="1895"/>
    </location>
</feature>
<evidence type="ECO:0000313" key="21">
    <source>
        <dbReference type="EMBL" id="GCB68411.1"/>
    </source>
</evidence>
<dbReference type="SUPFAM" id="SSF57184">
    <property type="entry name" value="Growth factor receptor domain"/>
    <property type="match status" value="2"/>
</dbReference>
<proteinExistence type="inferred from homology"/>
<evidence type="ECO:0000256" key="13">
    <source>
        <dbReference type="ARBA" id="ARBA00023157"/>
    </source>
</evidence>
<feature type="disulfide bond" evidence="17">
    <location>
        <begin position="2208"/>
        <end position="2220"/>
    </location>
</feature>
<dbReference type="Gene3D" id="4.10.400.10">
    <property type="entry name" value="Low-density Lipoprotein Receptor"/>
    <property type="match status" value="23"/>
</dbReference>
<evidence type="ECO:0000256" key="15">
    <source>
        <dbReference type="ARBA" id="ARBA00023180"/>
    </source>
</evidence>
<dbReference type="PROSITE" id="PS01186">
    <property type="entry name" value="EGF_2"/>
    <property type="match status" value="4"/>
</dbReference>
<feature type="disulfide bond" evidence="17">
    <location>
        <begin position="1478"/>
        <end position="1490"/>
    </location>
</feature>
<keyword evidence="22" id="KW-1185">Reference proteome</keyword>
<dbReference type="Gene3D" id="2.10.25.10">
    <property type="entry name" value="Laminin"/>
    <property type="match status" value="11"/>
</dbReference>
<dbReference type="CDD" id="cd00054">
    <property type="entry name" value="EGF_CA"/>
    <property type="match status" value="5"/>
</dbReference>
<dbReference type="InterPro" id="IPR002172">
    <property type="entry name" value="LDrepeatLR_classA_rpt"/>
</dbReference>
<dbReference type="OrthoDB" id="8831087at2759"/>
<feature type="disulfide bond" evidence="16">
    <location>
        <begin position="2368"/>
        <end position="2378"/>
    </location>
</feature>
<sequence length="2825" mass="312933">MPDKCDGVKDCQDGGDEENCGKLSCNPLEFTCASGRCISKNFFCNGADDCGDGSDEKDSAEVCKFGHFKCGDNCIPESKKCDGVIDCTDGSDEHNCKREEPCLIFTNRHDIRKIGLHRLEYTQIIDELRNVVALDADITLQKIFWADLGQHAIFRFIYWSDWGAPAKIEKAGMNGADRQLFVSREIYWPNGIALDLVKSRLYWVDSKLHTLSSIDLNGQDRRTVLQSEEFLAHPLAVSMFEDHIFWIDAENDIIYSANKFTGANVVTLASNLDEPHDLIAYHKLLQPSDMSTCAFDEISCGPGSLKCVPVFWKCDGVEDCDTGNDEDDCAPRACQPDYFPCGNGSCIPASKQCNGFKDCTDGRDEFNCKNDTDECQNPGACSQICINIKGSFKCECFAGYRMDATNHTCKAVGGKEPYLIFTNRHDIRKLGLHHQEYTQVVAQLRNAVALDADIAEQRIFWADLGQQAIFSLLMFQKKSKTGVSRVLKDIDAPMGIAVDWIYKHIYWTDRGTKTISVATYNGSERKTLFDLDLREPASVAVDPLNGLIYWSDLGEPAMIGKAGMNGANRQPLVNTEIPSPNGIALDLVKSRLYWVDSKLHMLSSVDFSGQDRRTVLFSHEFLAHPCAVSIFEDHVFWSDEMSKAIYAANKYTGSDVIALVSNLHQPKDVIIYHTLMQPLGTNWCNEKLKNGGCTYLCLPSPQIDQLPRYTCVCPSGMKLKDGRHCELANATCLASDFICHDGQCVPSKWQCDGKADCKDGSDEAPDVCHTQICHMNEISCGSGSLQCIPVNWKCDGEKDCITGSDEENCGRCIPMDWVCDANADCADQSDELPDRCGHIIPPPVTCSPGDVPCDSGECIHSKWYCDGDTDCKDGSDEVNCPPRKCNPGNFQCGDGSCIPGNKICNGFWDCTDGSDEGICKSECTGLNDFKCQSGECINVSLVCNRHPDCMDQSDESLKECNVNECLMNNGGCSHICTDLLIGYKCGCPTGFHLSTRTCVDIDECQTSETCSQICINLEGSYKCECHQGYHMDPANGVCKAVGKEPYLIFTNRHDIRKLGLQHREYTQVAMQLRNVVALDADIAEQTIFWADLDQQAIFSMSIKREDRAGYSIVFKDVGIPVGIAVDWVYKHLYWTDRGTKTISIATFDGAKRTILFDTDLKEPGSIEVDPLSGFVYWSDCGEPAKIEKSGMNGVGRQLLVTRGIQWPNGITLDLVKSRLYWVDSKLHTLSSVDLNGQDRRTVLQSREFLAHPLAVSVFQDSVFWIDQENEAIHEANKFTGQHLVTVVSNLNGPQDAIIYHQLIQPSGRNWCSVNGGCEYMCVPAPQINSYSEKSTCLCPHGMILEDGQYCVAANVTCTAADFVCQNRQCIPSRWLCDGNVDCKDGSDESPEICHMKTCPIHKISCGPGSSQCIPTSWKCDGEKDCDNGGDETNCGTFTCDQTEFTCSTGRCISMVFVCNSEDDCGDGSDEKDCAKTSCSPHEFQCKSSECIPLSWVCDTNADCVDQSDELPDRCGHIHPLTCSPNAIRCLSGECIHSYWYCDGDADCRDGSDETNCSYHACRPDHFRCGDGACIHNDRKCNGLSDCLDASDESGCVNATDCMGPTNFKCGSGECIDVTKVCNQHQDCKDWSDEPSTECNVNECLDNNGGCSQICKDLIVGYECVCPTGFKLINETCDDIDECKIAGTCSQTCINLEGSYMCKCQTGYQMDPAKGVCKAVGEEPYLIFTNLHDIRKLGLHHKEYSQVVAQLRNAVALDIDVAEQLIFWADLGQQSIFSMVMEKHKGSTGISRIVNNVQIHVGIAVDWIYNNIYWTDMGAKTISVASFDGFRRKTLFDRNLREPASVAVDPLLGYIYWSDWGEPAVIEKAGMNGVDRKLLVTKNIEWPNAIALDLVNKRLYWVDSKLHTLSSVNMTGQDRRTVLSSHELLAHPFGVSIFEDHVFWTDWKYNTIYRADKYTGEDPITLISNLKEAQDIIVYHELVQPTGKDWCNENLKNGGCKYMCLPAPLINSYTPKYTCVCPPGMELHKDGQNCRAVKTTCGVIEFKCNDGQCIPKRWQCDGEADCSDGSDESEEVCYLRICPIGEVKCGSGSLQCIPDSWKCNGVRDCDDGDDEENCGHVTCSLATFTCTSGRCISKKFICNGDDDCGDGSDEKNCAPLSCGPHEFQCSNSSECISSSWVCDHNVDCTDQSDEALDRCGITTTPLVTCSPSDLRCGSGECIHHKWYCDGDIDCKDGSDEANCPPLTCRPDHFRCSDGSCIPERNQCNGIGDCSDGSDEIYCKKIAECAGPMDFKCQSGECINISQVCNYKKDCKDWSDELVGKCSVNECLMNNGGCSHICQDLVIGYECDCPDGFKLVDKTCEDVDECQNPGTCSQICVNLEGSYKCECHTGYHMDLTHSVCKAVGKEPYLIFTNRHDIRKLGLHRLEYTQIAVQLRNAVSLDADIAEQRLFWADLGQQAIFSMSMNEWEHSSGVSKIEDLEIPGGIAVDWIYKHIYWTDRGTKTISVATFDGTKRKTLFTELKEPASLAVDPITGFIYWSDCGEPAVIEKAGMNGADRQQLVAREIQWPSGITLDLVKSYLYWVDSKLHTLSSVSLNGQDRRTVLWSLEFLIHPSAVSVFEDRVFWTDVANKAIYGANKYTGKDVVVLASDLHEPRDIIIYNELLQTFGKNWCAKSLQNRGCEFMCLPAPWFNSQSPKYTCVCPSGKELEPNGQHCRMATVHTTIATAVTTIATAATPESTLSSVTAKYRSTELHATIVPPNERNANATLDKENKPEGGSGAGWAALAILLLTMAGVAAYVKWQDWKRKTRQSLYFENPAFECD</sequence>
<dbReference type="Pfam" id="PF00057">
    <property type="entry name" value="Ldl_recept_a"/>
    <property type="match status" value="24"/>
</dbReference>
<feature type="repeat" description="LDL-receptor class B" evidence="18">
    <location>
        <begin position="1173"/>
        <end position="1216"/>
    </location>
</feature>
<feature type="disulfide bond" evidence="17">
    <location>
        <begin position="732"/>
        <end position="744"/>
    </location>
</feature>
<feature type="disulfide bond" evidence="17">
    <location>
        <begin position="2122"/>
        <end position="2134"/>
    </location>
</feature>
<keyword evidence="11 19" id="KW-1133">Transmembrane helix</keyword>
<feature type="transmembrane region" description="Helical" evidence="19">
    <location>
        <begin position="2783"/>
        <end position="2802"/>
    </location>
</feature>
<dbReference type="FunFam" id="4.10.400.10:FF:000038">
    <property type="entry name" value="Very low density lipoprotein receptor"/>
    <property type="match status" value="2"/>
</dbReference>
<dbReference type="OMA" id="FANRRVY"/>
<feature type="disulfide bond" evidence="17">
    <location>
        <begin position="846"/>
        <end position="858"/>
    </location>
</feature>
<feature type="repeat" description="LDL-receptor class B" evidence="18">
    <location>
        <begin position="1809"/>
        <end position="1851"/>
    </location>
</feature>
<dbReference type="Gene3D" id="2.120.10.30">
    <property type="entry name" value="TolB, C-terminal domain"/>
    <property type="match status" value="6"/>
</dbReference>
<dbReference type="Pfam" id="PF07645">
    <property type="entry name" value="EGF_CA"/>
    <property type="match status" value="4"/>
</dbReference>
<dbReference type="InterPro" id="IPR049883">
    <property type="entry name" value="NOTCH1_EGF-like"/>
</dbReference>
<feature type="disulfide bond" evidence="17">
    <location>
        <begin position="334"/>
        <end position="346"/>
    </location>
</feature>
<feature type="disulfide bond" evidence="17">
    <location>
        <begin position="2102"/>
        <end position="2117"/>
    </location>
</feature>
<dbReference type="PROSITE" id="PS50026">
    <property type="entry name" value="EGF_3"/>
    <property type="match status" value="4"/>
</dbReference>
<dbReference type="FunFam" id="2.120.10.30:FF:000002">
    <property type="entry name" value="low-density lipoprotein receptor isoform X1"/>
    <property type="match status" value="1"/>
</dbReference>
<feature type="disulfide bond" evidence="17">
    <location>
        <begin position="2129"/>
        <end position="2147"/>
    </location>
</feature>
<feature type="domain" description="EGF-like" evidence="20">
    <location>
        <begin position="1000"/>
        <end position="1035"/>
    </location>
</feature>
<feature type="disulfide bond" evidence="17">
    <location>
        <begin position="353"/>
        <end position="368"/>
    </location>
</feature>
<feature type="disulfide bond" evidence="17">
    <location>
        <begin position="892"/>
        <end position="910"/>
    </location>
</feature>
<feature type="disulfide bond" evidence="17">
    <location>
        <begin position="32"/>
        <end position="50"/>
    </location>
</feature>
<dbReference type="InterPro" id="IPR011042">
    <property type="entry name" value="6-blade_b-propeller_TolB-like"/>
</dbReference>
<feature type="disulfide bond" evidence="17">
    <location>
        <begin position="865"/>
        <end position="880"/>
    </location>
</feature>